<evidence type="ECO:0000313" key="2">
    <source>
        <dbReference type="Proteomes" id="UP001516464"/>
    </source>
</evidence>
<gene>
    <name evidence="1" type="ORF">TCON_0197</name>
</gene>
<sequence>MSIVVWKGLLSYHAHRGLKKSKKHKIQKRVRSISTSGNVEKNKNISSRITSILKFEEKNKTHLSATLKYFKIKYSINDISLKRLKCTQGKLLYNNINKKKLH</sequence>
<organism evidence="1 2">
    <name type="scientific">Astathelohania contejeani</name>
    <dbReference type="NCBI Taxonomy" id="164912"/>
    <lineage>
        <taxon>Eukaryota</taxon>
        <taxon>Fungi</taxon>
        <taxon>Fungi incertae sedis</taxon>
        <taxon>Microsporidia</taxon>
        <taxon>Astathelohaniidae</taxon>
        <taxon>Astathelohania</taxon>
    </lineage>
</organism>
<comment type="caution">
    <text evidence="1">The sequence shown here is derived from an EMBL/GenBank/DDBJ whole genome shotgun (WGS) entry which is preliminary data.</text>
</comment>
<evidence type="ECO:0000313" key="1">
    <source>
        <dbReference type="EMBL" id="KAF7684594.1"/>
    </source>
</evidence>
<dbReference type="Proteomes" id="UP001516464">
    <property type="component" value="Unassembled WGS sequence"/>
</dbReference>
<name>A0ABQ7I2H9_9MICR</name>
<accession>A0ABQ7I2H9</accession>
<dbReference type="EMBL" id="SBIQ01000007">
    <property type="protein sequence ID" value="KAF7684594.1"/>
    <property type="molecule type" value="Genomic_DNA"/>
</dbReference>
<protein>
    <submittedName>
        <fullName evidence="1">Uncharacterized protein</fullName>
    </submittedName>
</protein>
<proteinExistence type="predicted"/>
<reference evidence="1 2" key="1">
    <citation type="submission" date="2019-01" db="EMBL/GenBank/DDBJ databases">
        <title>Genomes sequencing and comparative genomics of infectious freshwater microsporidia, Cucumispora dikerogammari and Thelohania contejeani.</title>
        <authorList>
            <person name="Cormier A."/>
            <person name="Giraud I."/>
            <person name="Wattier R."/>
            <person name="Teixeira M."/>
            <person name="Grandjean F."/>
            <person name="Rigaud T."/>
            <person name="Cordaux R."/>
        </authorList>
    </citation>
    <scope>NUCLEOTIDE SEQUENCE [LARGE SCALE GENOMIC DNA]</scope>
    <source>
        <strain evidence="1">T1</strain>
        <tissue evidence="1">Spores</tissue>
    </source>
</reference>
<keyword evidence="2" id="KW-1185">Reference proteome</keyword>